<evidence type="ECO:0000256" key="2">
    <source>
        <dbReference type="HAMAP-Rule" id="MF_00055"/>
    </source>
</evidence>
<dbReference type="HAMAP" id="MF_00055">
    <property type="entry name" value="MEMO1"/>
    <property type="match status" value="1"/>
</dbReference>
<dbReference type="Pfam" id="PF01875">
    <property type="entry name" value="Memo"/>
    <property type="match status" value="1"/>
</dbReference>
<dbReference type="InterPro" id="IPR002737">
    <property type="entry name" value="MEMO1_fam"/>
</dbReference>
<dbReference type="CDD" id="cd07361">
    <property type="entry name" value="MEMO_like"/>
    <property type="match status" value="1"/>
</dbReference>
<protein>
    <recommendedName>
        <fullName evidence="2">MEMO1 family protein SU60_04755</fullName>
    </recommendedName>
</protein>
<dbReference type="AlphaFoldDB" id="A0A0C3EBL8"/>
<dbReference type="OrthoDB" id="9782820at2"/>
<proteinExistence type="inferred from homology"/>
<accession>A0A0C3EBL8</accession>
<comment type="caution">
    <text evidence="3">The sequence shown here is derived from an EMBL/GenBank/DDBJ whole genome shotgun (WGS) entry which is preliminary data.</text>
</comment>
<keyword evidence="4" id="KW-1185">Reference proteome</keyword>
<dbReference type="NCBIfam" id="TIGR04336">
    <property type="entry name" value="AmmeMemoSam_B"/>
    <property type="match status" value="1"/>
</dbReference>
<dbReference type="PANTHER" id="PTHR11060">
    <property type="entry name" value="PROTEIN MEMO1"/>
    <property type="match status" value="1"/>
</dbReference>
<dbReference type="EMBL" id="JXOK01000010">
    <property type="protein sequence ID" value="KIN11838.1"/>
    <property type="molecule type" value="Genomic_DNA"/>
</dbReference>
<dbReference type="PANTHER" id="PTHR11060:SF0">
    <property type="entry name" value="PROTEIN MEMO1"/>
    <property type="match status" value="1"/>
</dbReference>
<dbReference type="Gene3D" id="3.40.830.10">
    <property type="entry name" value="LigB-like"/>
    <property type="match status" value="1"/>
</dbReference>
<dbReference type="RefSeq" id="WP_041154565.1">
    <property type="nucleotide sequence ID" value="NZ_CBCRVP010000003.1"/>
</dbReference>
<reference evidence="3 4" key="1">
    <citation type="submission" date="2015-01" db="EMBL/GenBank/DDBJ databases">
        <title>Draft genome of Vibrio mytili type strain CAIM 528.</title>
        <authorList>
            <person name="Gonzalez-Castillo A."/>
            <person name="Gomez-Gil B."/>
            <person name="Enciso-Ibarra J."/>
        </authorList>
    </citation>
    <scope>NUCLEOTIDE SEQUENCE [LARGE SCALE GENOMIC DNA]</scope>
    <source>
        <strain evidence="3 4">CAIM 528</strain>
    </source>
</reference>
<name>A0A0C3EBL8_9VIBR</name>
<comment type="similarity">
    <text evidence="1 2">Belongs to the MEMO1 family.</text>
</comment>
<evidence type="ECO:0000256" key="1">
    <source>
        <dbReference type="ARBA" id="ARBA00006315"/>
    </source>
</evidence>
<dbReference type="STRING" id="50718.SU60_04755"/>
<organism evidence="3 4">
    <name type="scientific">Vibrio mytili</name>
    <dbReference type="NCBI Taxonomy" id="50718"/>
    <lineage>
        <taxon>Bacteria</taxon>
        <taxon>Pseudomonadati</taxon>
        <taxon>Pseudomonadota</taxon>
        <taxon>Gammaproteobacteria</taxon>
        <taxon>Vibrionales</taxon>
        <taxon>Vibrionaceae</taxon>
        <taxon>Vibrio</taxon>
    </lineage>
</organism>
<dbReference type="Proteomes" id="UP000031977">
    <property type="component" value="Unassembled WGS sequence"/>
</dbReference>
<evidence type="ECO:0000313" key="4">
    <source>
        <dbReference type="Proteomes" id="UP000031977"/>
    </source>
</evidence>
<gene>
    <name evidence="3" type="ORF">SU60_04755</name>
</gene>
<evidence type="ECO:0000313" key="3">
    <source>
        <dbReference type="EMBL" id="KIN11838.1"/>
    </source>
</evidence>
<sequence length="267" mass="29446">MKYREPAVAGKFYPATDNELRSQLASYFSQQSLFSVTPKALIVPHAGYFYSGEVAAKAYRILSHSQHRCSHVVLLGPSHCVALNGCAVPTSDVFVTPMGEVAIDRQSVDALVSLGLVIESDRAHHWEHSLEVQLPFLQYCLDDFTLLPIVVGQVQPGNVSQIFATIVQDPDTLIVVSSDLSHYHPYKEANNIDADTIKHALAFDSHIHPNQACGCHAINGLLDYAKTQQWLIDCVEYTNSGDVMAHHENRAPSPLDQVVGYASFVLY</sequence>